<keyword evidence="3" id="KW-1185">Reference proteome</keyword>
<reference evidence="2 3" key="1">
    <citation type="submission" date="2024-01" db="EMBL/GenBank/DDBJ databases">
        <title>The complete chloroplast genome sequence of Lithospermum erythrorhizon: insights into the phylogenetic relationship among Boraginaceae species and the maternal lineages of purple gromwells.</title>
        <authorList>
            <person name="Okada T."/>
            <person name="Watanabe K."/>
        </authorList>
    </citation>
    <scope>NUCLEOTIDE SEQUENCE [LARGE SCALE GENOMIC DNA]</scope>
</reference>
<comment type="caution">
    <text evidence="2">The sequence shown here is derived from an EMBL/GenBank/DDBJ whole genome shotgun (WGS) entry which is preliminary data.</text>
</comment>
<organism evidence="2 3">
    <name type="scientific">Lithospermum erythrorhizon</name>
    <name type="common">Purple gromwell</name>
    <name type="synonym">Lithospermum officinale var. erythrorhizon</name>
    <dbReference type="NCBI Taxonomy" id="34254"/>
    <lineage>
        <taxon>Eukaryota</taxon>
        <taxon>Viridiplantae</taxon>
        <taxon>Streptophyta</taxon>
        <taxon>Embryophyta</taxon>
        <taxon>Tracheophyta</taxon>
        <taxon>Spermatophyta</taxon>
        <taxon>Magnoliopsida</taxon>
        <taxon>eudicotyledons</taxon>
        <taxon>Gunneridae</taxon>
        <taxon>Pentapetalae</taxon>
        <taxon>asterids</taxon>
        <taxon>lamiids</taxon>
        <taxon>Boraginales</taxon>
        <taxon>Boraginaceae</taxon>
        <taxon>Boraginoideae</taxon>
        <taxon>Lithospermeae</taxon>
        <taxon>Lithospermum</taxon>
    </lineage>
</organism>
<protein>
    <submittedName>
        <fullName evidence="2">Uncharacterized protein</fullName>
    </submittedName>
</protein>
<proteinExistence type="predicted"/>
<accession>A0AAV3P6S0</accession>
<sequence length="138" mass="15841">MKQRANRDPCLEDANNTVKRQGLIREDGSLVSLDKRVRDVLKRQGQEGGDDEDSEEMPHQSIQDQLNALEEGQEKLHRDFEGLGDSVHRHQQEQQTFYTGIMKFMSCWGRKHGAINEDLAHLDIHFPTLLTHILTALP</sequence>
<name>A0AAV3P6S0_LITER</name>
<dbReference type="Proteomes" id="UP001454036">
    <property type="component" value="Unassembled WGS sequence"/>
</dbReference>
<dbReference type="EMBL" id="BAABME010001048">
    <property type="protein sequence ID" value="GAA0147214.1"/>
    <property type="molecule type" value="Genomic_DNA"/>
</dbReference>
<evidence type="ECO:0000313" key="2">
    <source>
        <dbReference type="EMBL" id="GAA0147214.1"/>
    </source>
</evidence>
<dbReference type="AlphaFoldDB" id="A0AAV3P6S0"/>
<gene>
    <name evidence="2" type="ORF">LIER_06967</name>
</gene>
<feature type="region of interest" description="Disordered" evidence="1">
    <location>
        <begin position="41"/>
        <end position="63"/>
    </location>
</feature>
<evidence type="ECO:0000313" key="3">
    <source>
        <dbReference type="Proteomes" id="UP001454036"/>
    </source>
</evidence>
<evidence type="ECO:0000256" key="1">
    <source>
        <dbReference type="SAM" id="MobiDB-lite"/>
    </source>
</evidence>